<evidence type="ECO:0000256" key="2">
    <source>
        <dbReference type="ARBA" id="ARBA00022737"/>
    </source>
</evidence>
<feature type="domain" description="C2H2-type" evidence="10">
    <location>
        <begin position="1021"/>
        <end position="1049"/>
    </location>
</feature>
<feature type="domain" description="C2H2-type" evidence="10">
    <location>
        <begin position="326"/>
        <end position="354"/>
    </location>
</feature>
<proteinExistence type="inferred from homology"/>
<feature type="domain" description="C2H2-type" evidence="10">
    <location>
        <begin position="530"/>
        <end position="558"/>
    </location>
</feature>
<feature type="domain" description="C2H2-type" evidence="10">
    <location>
        <begin position="905"/>
        <end position="933"/>
    </location>
</feature>
<evidence type="ECO:0000256" key="1">
    <source>
        <dbReference type="ARBA" id="ARBA00022723"/>
    </source>
</evidence>
<feature type="domain" description="C2H2-type" evidence="10">
    <location>
        <begin position="358"/>
        <end position="385"/>
    </location>
</feature>
<organism evidence="12 13">
    <name type="scientific">Musca domestica</name>
    <name type="common">House fly</name>
    <dbReference type="NCBI Taxonomy" id="7370"/>
    <lineage>
        <taxon>Eukaryota</taxon>
        <taxon>Metazoa</taxon>
        <taxon>Ecdysozoa</taxon>
        <taxon>Arthropoda</taxon>
        <taxon>Hexapoda</taxon>
        <taxon>Insecta</taxon>
        <taxon>Pterygota</taxon>
        <taxon>Neoptera</taxon>
        <taxon>Endopterygota</taxon>
        <taxon>Diptera</taxon>
        <taxon>Brachycera</taxon>
        <taxon>Muscomorpha</taxon>
        <taxon>Muscoidea</taxon>
        <taxon>Muscidae</taxon>
        <taxon>Musca</taxon>
    </lineage>
</organism>
<keyword evidence="1 8" id="KW-0479">Metal-binding</keyword>
<comment type="similarity">
    <text evidence="6">Belongs to the snail C2H2-type zinc-finger protein family.</text>
</comment>
<dbReference type="GeneID" id="131800594"/>
<feature type="compositionally biased region" description="Basic residues" evidence="9">
    <location>
        <begin position="188"/>
        <end position="201"/>
    </location>
</feature>
<evidence type="ECO:0000259" key="11">
    <source>
        <dbReference type="PROSITE" id="PS51915"/>
    </source>
</evidence>
<feature type="binding site" evidence="8">
    <location>
        <position position="56"/>
    </location>
    <ligand>
        <name>Zn(2+)</name>
        <dbReference type="ChEBI" id="CHEBI:29105"/>
    </ligand>
</feature>
<feature type="region of interest" description="Disordered" evidence="9">
    <location>
        <begin position="125"/>
        <end position="253"/>
    </location>
</feature>
<reference evidence="13" key="1">
    <citation type="submission" date="2025-08" db="UniProtKB">
        <authorList>
            <consortium name="RefSeq"/>
        </authorList>
    </citation>
    <scope>IDENTIFICATION</scope>
    <source>
        <strain evidence="13">Aabys</strain>
        <tissue evidence="13">Whole body</tissue>
    </source>
</reference>
<protein>
    <submittedName>
        <fullName evidence="13">Zinc finger protein 160-like</fullName>
    </submittedName>
</protein>
<dbReference type="SUPFAM" id="SSF57716">
    <property type="entry name" value="Glucocorticoid receptor-like (DNA-binding domain)"/>
    <property type="match status" value="2"/>
</dbReference>
<feature type="domain" description="C2H2-type" evidence="10">
    <location>
        <begin position="502"/>
        <end position="529"/>
    </location>
</feature>
<dbReference type="PANTHER" id="PTHR24388:SF50">
    <property type="entry name" value="ZINC FINGER PROTEIN 646"/>
    <property type="match status" value="1"/>
</dbReference>
<dbReference type="Pfam" id="PF00096">
    <property type="entry name" value="zf-C2H2"/>
    <property type="match status" value="5"/>
</dbReference>
<dbReference type="InterPro" id="IPR036236">
    <property type="entry name" value="Znf_C2H2_sf"/>
</dbReference>
<feature type="domain" description="C2H2-type" evidence="10">
    <location>
        <begin position="1165"/>
        <end position="1193"/>
    </location>
</feature>
<dbReference type="SMART" id="SM00868">
    <property type="entry name" value="zf-AD"/>
    <property type="match status" value="2"/>
</dbReference>
<feature type="domain" description="C2H2-type" evidence="10">
    <location>
        <begin position="443"/>
        <end position="472"/>
    </location>
</feature>
<accession>A0ABM3VLE2</accession>
<dbReference type="InterPro" id="IPR012934">
    <property type="entry name" value="Znf_AD"/>
</dbReference>
<keyword evidence="3 7" id="KW-0863">Zinc-finger</keyword>
<feature type="domain" description="C2H2-type" evidence="10">
    <location>
        <begin position="961"/>
        <end position="989"/>
    </location>
</feature>
<feature type="compositionally biased region" description="Basic and acidic residues" evidence="9">
    <location>
        <begin position="831"/>
        <end position="840"/>
    </location>
</feature>
<evidence type="ECO:0000259" key="10">
    <source>
        <dbReference type="PROSITE" id="PS50157"/>
    </source>
</evidence>
<dbReference type="PROSITE" id="PS50157">
    <property type="entry name" value="ZINC_FINGER_C2H2_2"/>
    <property type="match status" value="17"/>
</dbReference>
<feature type="domain" description="C2H2-type" evidence="10">
    <location>
        <begin position="993"/>
        <end position="1015"/>
    </location>
</feature>
<dbReference type="PROSITE" id="PS00028">
    <property type="entry name" value="ZINC_FINGER_C2H2_1"/>
    <property type="match status" value="16"/>
</dbReference>
<evidence type="ECO:0000256" key="6">
    <source>
        <dbReference type="ARBA" id="ARBA00037948"/>
    </source>
</evidence>
<feature type="domain" description="C2H2-type" evidence="10">
    <location>
        <begin position="386"/>
        <end position="414"/>
    </location>
</feature>
<dbReference type="SUPFAM" id="SSF57667">
    <property type="entry name" value="beta-beta-alpha zinc fingers"/>
    <property type="match status" value="11"/>
</dbReference>
<dbReference type="Gene3D" id="3.40.1800.20">
    <property type="match status" value="2"/>
</dbReference>
<dbReference type="RefSeq" id="XP_058986626.1">
    <property type="nucleotide sequence ID" value="XM_059130643.1"/>
</dbReference>
<evidence type="ECO:0000256" key="4">
    <source>
        <dbReference type="ARBA" id="ARBA00022833"/>
    </source>
</evidence>
<feature type="domain" description="ZAD" evidence="11">
    <location>
        <begin position="6"/>
        <end position="83"/>
    </location>
</feature>
<evidence type="ECO:0000256" key="9">
    <source>
        <dbReference type="SAM" id="MobiDB-lite"/>
    </source>
</evidence>
<feature type="compositionally biased region" description="Basic and acidic residues" evidence="9">
    <location>
        <begin position="125"/>
        <end position="136"/>
    </location>
</feature>
<keyword evidence="4 8" id="KW-0862">Zinc</keyword>
<feature type="domain" description="C2H2-type" evidence="10">
    <location>
        <begin position="1108"/>
        <end position="1136"/>
    </location>
</feature>
<feature type="domain" description="C2H2-type" evidence="10">
    <location>
        <begin position="296"/>
        <end position="325"/>
    </location>
</feature>
<keyword evidence="2" id="KW-0677">Repeat</keyword>
<evidence type="ECO:0000313" key="13">
    <source>
        <dbReference type="RefSeq" id="XP_058986626.1"/>
    </source>
</evidence>
<feature type="domain" description="C2H2-type" evidence="10">
    <location>
        <begin position="473"/>
        <end position="501"/>
    </location>
</feature>
<keyword evidence="12" id="KW-1185">Reference proteome</keyword>
<feature type="compositionally biased region" description="Polar residues" evidence="9">
    <location>
        <begin position="841"/>
        <end position="869"/>
    </location>
</feature>
<dbReference type="Proteomes" id="UP001652621">
    <property type="component" value="Unplaced"/>
</dbReference>
<dbReference type="InterPro" id="IPR050527">
    <property type="entry name" value="Snail/Krueppel_Znf"/>
</dbReference>
<evidence type="ECO:0000256" key="3">
    <source>
        <dbReference type="ARBA" id="ARBA00022771"/>
    </source>
</evidence>
<feature type="compositionally biased region" description="Basic residues" evidence="9">
    <location>
        <begin position="210"/>
        <end position="219"/>
    </location>
</feature>
<dbReference type="Pfam" id="PF13912">
    <property type="entry name" value="zf-C2H2_6"/>
    <property type="match status" value="3"/>
</dbReference>
<evidence type="ECO:0000313" key="12">
    <source>
        <dbReference type="Proteomes" id="UP001652621"/>
    </source>
</evidence>
<dbReference type="Pfam" id="PF12874">
    <property type="entry name" value="zf-met"/>
    <property type="match status" value="2"/>
</dbReference>
<gene>
    <name evidence="13" type="primary">LOC131800594</name>
</gene>
<name>A0ABM3VLE2_MUSDO</name>
<dbReference type="PANTHER" id="PTHR24388">
    <property type="entry name" value="ZINC FINGER PROTEIN"/>
    <property type="match status" value="1"/>
</dbReference>
<sequence length="1216" mass="141020">MYNNKSLCRLCVSSQSEYKSLYDDNGQGNEVYEITLKYFDPILLSPANEQDSKVICLECWHHISEFYGFQQSVLQAQAVLQAQLENDVKQLVPEVKLEEEVLQEPLQIREIATAEIPICNDSLKDENITSDKHDFGSDFEDDFRDDNPFSTDDDEKPLIEHINRLKNKNKTNKQQNNDKSLETPMAVRKPRKPRSPNKNKKQKETEHTTNRRRKGRPKKLQIEHVEDQINDPNASANEMEDDDGSNSEKKSVKEKTKECDEFIAQWKQELECVCCPATVANFTLLRKHFRLMHPTEKCYVICCQRKFYHRFHIVEHIRLHINPNAFRCDECGRCSTNSRNLAKHKKEMHTEEGKQRPFECDVCHKKFANKTILRTHMEVHEAGRDYVCSECGKGFPSENRRKIHERMVHQADRVCDQCGKTIHGIYALKLHLMEHAGYKKPKWPCDECNAQLNSHSSLKRHKLIAHHDGSTVYICSECGKVFTSENALRSHKRIVHLIERKFKCNICEKAFKFPKILREHMASHTGEDLYQCPHCPKTFKVSANMHHHRKKVHPKEWAEARINKPVTKKVDIALVSNEIIIWMLWNFDNFHCLNELVELNETTGSSSLWFTSMNIFIEHSHWNRKNSKFSCLINKCGKVRKVNMDKSTLCRLCVEICADCKNLYDEDGSSTQVYETTVKYFDPMLLSLELDKSLTVICLPCWRHISDFHEFQQTVYNAQTKLAFDMKQADIKTEDDSLNEQIPLDIVKEDPVESMLIDQSLNVTTEDDKYEISLPEEFYDEPHNSVEFTSDDERPLLECLKKTRKKRTKTKSPNKKEDNGKTPKKRGRKPKCADVNKSSEIDVNSSKNQCDSFPYGDNSQDGHLSSSIGGDTDDNSVGKPPAKNVGRQRRTQEIDEFIAQWKQDLECVVCGQLYPNLTSLRKHFREFHPKQKCYITCCQRKLRHRFHIEEHIRIHLNPDAFKCDVCGKCCTTSRSLNSHKLEKHTAEGQERTFECPICQKRFAKKTVLKCHIETHKTGTDYVCSECGKGFATEQRRKVHERTVHNVDRVCDQCGKTIHGIYALKQHLLEHQGIKKPKWPCDICNAQLYSHSSLKRHKQVAHNDGSTVYVCGECGKIAATETALRSHKKYVHQAERKHKCTICDKAFKVAVVLREHMATHTGEDLYTCPHCPKTFKVSSNMHHHRKKAHPKEWAEGRLNRPTIAKVDINQVSNEVVL</sequence>
<evidence type="ECO:0000256" key="8">
    <source>
        <dbReference type="PROSITE-ProRule" id="PRU01263"/>
    </source>
</evidence>
<feature type="domain" description="C2H2-type" evidence="10">
    <location>
        <begin position="1137"/>
        <end position="1164"/>
    </location>
</feature>
<feature type="binding site" evidence="8">
    <location>
        <position position="8"/>
    </location>
    <ligand>
        <name>Zn(2+)</name>
        <dbReference type="ChEBI" id="CHEBI:29105"/>
    </ligand>
</feature>
<evidence type="ECO:0000256" key="5">
    <source>
        <dbReference type="ARBA" id="ARBA00023242"/>
    </source>
</evidence>
<dbReference type="Gene3D" id="3.30.160.60">
    <property type="entry name" value="Classic Zinc Finger"/>
    <property type="match status" value="11"/>
</dbReference>
<dbReference type="SMART" id="SM00355">
    <property type="entry name" value="ZnF_C2H2"/>
    <property type="match status" value="20"/>
</dbReference>
<feature type="compositionally biased region" description="Basic residues" evidence="9">
    <location>
        <begin position="802"/>
        <end position="813"/>
    </location>
</feature>
<feature type="binding site" evidence="8">
    <location>
        <position position="11"/>
    </location>
    <ligand>
        <name>Zn(2+)</name>
        <dbReference type="ChEBI" id="CHEBI:29105"/>
    </ligand>
</feature>
<dbReference type="Pfam" id="PF07776">
    <property type="entry name" value="zf-AD"/>
    <property type="match status" value="1"/>
</dbReference>
<dbReference type="InterPro" id="IPR013087">
    <property type="entry name" value="Znf_C2H2_type"/>
</dbReference>
<evidence type="ECO:0000256" key="7">
    <source>
        <dbReference type="PROSITE-ProRule" id="PRU00042"/>
    </source>
</evidence>
<feature type="domain" description="C2H2-type" evidence="10">
    <location>
        <begin position="1048"/>
        <end position="1075"/>
    </location>
</feature>
<dbReference type="PROSITE" id="PS51915">
    <property type="entry name" value="ZAD"/>
    <property type="match status" value="1"/>
</dbReference>
<feature type="binding site" evidence="8">
    <location>
        <position position="59"/>
    </location>
    <ligand>
        <name>Zn(2+)</name>
        <dbReference type="ChEBI" id="CHEBI:29105"/>
    </ligand>
</feature>
<keyword evidence="5" id="KW-0539">Nucleus</keyword>
<feature type="region of interest" description="Disordered" evidence="9">
    <location>
        <begin position="797"/>
        <end position="890"/>
    </location>
</feature>
<feature type="domain" description="C2H2-type" evidence="10">
    <location>
        <begin position="413"/>
        <end position="440"/>
    </location>
</feature>